<dbReference type="AlphaFoldDB" id="A0A8B9NVV0"/>
<dbReference type="GO" id="GO:0045747">
    <property type="term" value="P:positive regulation of Notch signaling pathway"/>
    <property type="evidence" value="ECO:0007669"/>
    <property type="project" value="TreeGrafter"/>
</dbReference>
<dbReference type="GO" id="GO:0005634">
    <property type="term" value="C:nucleus"/>
    <property type="evidence" value="ECO:0007669"/>
    <property type="project" value="TreeGrafter"/>
</dbReference>
<feature type="domain" description="Nucleolus and neural progenitor protein-like N-terminal" evidence="1">
    <location>
        <begin position="4"/>
        <end position="86"/>
    </location>
</feature>
<dbReference type="Proteomes" id="UP000694424">
    <property type="component" value="Unplaced"/>
</dbReference>
<evidence type="ECO:0000313" key="3">
    <source>
        <dbReference type="Proteomes" id="UP000694424"/>
    </source>
</evidence>
<dbReference type="InterPro" id="IPR027951">
    <property type="entry name" value="Nepro_N"/>
</dbReference>
<protein>
    <submittedName>
        <fullName evidence="2">Nucleolus and neural progenitor protein</fullName>
    </submittedName>
</protein>
<proteinExistence type="predicted"/>
<dbReference type="Pfam" id="PF14780">
    <property type="entry name" value="NEPRO_N"/>
    <property type="match status" value="1"/>
</dbReference>
<reference evidence="2" key="1">
    <citation type="submission" date="2025-08" db="UniProtKB">
        <authorList>
            <consortium name="Ensembl"/>
        </authorList>
    </citation>
    <scope>IDENTIFICATION</scope>
</reference>
<reference evidence="2" key="2">
    <citation type="submission" date="2025-09" db="UniProtKB">
        <authorList>
            <consortium name="Ensembl"/>
        </authorList>
    </citation>
    <scope>IDENTIFICATION</scope>
</reference>
<keyword evidence="3" id="KW-1185">Reference proteome</keyword>
<sequence length="403" mass="44149">NKPQAQGECLVPSQPMMETVAVKVLGGCKLLLRLLDCCCKAFLLSVKHLCLEEFILLNTVASGLLSRLWIQYRCVLRSLISLYGVLSTSLHLVSKTQQMPYIKGFTFPSDISDFLGVSLSSEVKKKKAKALTATKAASWLKKLFLAVPEAASEAGKKRDLVTCTSVVENKSIPCPTDIGKPVLVTRASRGKALCHSATPESVSLCSRTAKSQHTRSLVQMFQKATCFGELSEALRKAILWCKGNKLKSAAYFLRNKLLKSNRLHHVEAQGCSLQRKLCCVKTSVCKYLLSGLQNARQPKQYRGAQFCQRKIKWSKRSKKTPKTVQQKPSELSGVCESGFSFFLPVYQAGSLGHEGCANADTAAGELSKAGTPMRLLLEENPGSMLKEATENMDIDSIFAAMGV</sequence>
<dbReference type="Ensembl" id="ENSAOWT00000001764.1">
    <property type="protein sequence ID" value="ENSAOWP00000001563.1"/>
    <property type="gene ID" value="ENSAOWG00000001105.1"/>
</dbReference>
<name>A0A8B9NVV0_APTOW</name>
<accession>A0A8B9NVV0</accession>
<evidence type="ECO:0000313" key="2">
    <source>
        <dbReference type="Ensembl" id="ENSAOWP00000001563.1"/>
    </source>
</evidence>
<organism evidence="2 3">
    <name type="scientific">Apteryx owenii</name>
    <name type="common">Little spotted kiwi</name>
    <dbReference type="NCBI Taxonomy" id="8824"/>
    <lineage>
        <taxon>Eukaryota</taxon>
        <taxon>Metazoa</taxon>
        <taxon>Chordata</taxon>
        <taxon>Craniata</taxon>
        <taxon>Vertebrata</taxon>
        <taxon>Euteleostomi</taxon>
        <taxon>Archelosauria</taxon>
        <taxon>Archosauria</taxon>
        <taxon>Dinosauria</taxon>
        <taxon>Saurischia</taxon>
        <taxon>Theropoda</taxon>
        <taxon>Coelurosauria</taxon>
        <taxon>Aves</taxon>
        <taxon>Palaeognathae</taxon>
        <taxon>Apterygiformes</taxon>
        <taxon>Apterygidae</taxon>
        <taxon>Apteryx</taxon>
    </lineage>
</organism>
<dbReference type="InterPro" id="IPR052835">
    <property type="entry name" value="Nepro"/>
</dbReference>
<dbReference type="PANTHER" id="PTHR34761:SF1">
    <property type="entry name" value="NUCLEOLUS AND NEURAL PROGENITOR PROTEIN"/>
    <property type="match status" value="1"/>
</dbReference>
<evidence type="ECO:0000259" key="1">
    <source>
        <dbReference type="Pfam" id="PF14780"/>
    </source>
</evidence>
<dbReference type="PANTHER" id="PTHR34761">
    <property type="entry name" value="NUCLEOLUS AND NEURAL PROGENITOR PROTEIN"/>
    <property type="match status" value="1"/>
</dbReference>